<protein>
    <submittedName>
        <fullName evidence="2">PIN domain-containing protein</fullName>
    </submittedName>
</protein>
<dbReference type="Proteomes" id="UP000253420">
    <property type="component" value="Unassembled WGS sequence"/>
</dbReference>
<sequence length="146" mass="16256">MFVDACAIVSMMAGEDTADAYEAALLDAAAPFTSTLSAWEAIIVLSRPDQLNCAYKTAEAVVVEWLDARKIWLREPGSPRRVLSYAVAVAEQYGIGKRRLSNFDCFHYAYAKSMRAPLLTLDQLLRQTDVETLPKGSYEWPSSKID</sequence>
<dbReference type="OrthoDB" id="32625at2"/>
<dbReference type="Pfam" id="PF01850">
    <property type="entry name" value="PIN"/>
    <property type="match status" value="1"/>
</dbReference>
<evidence type="ECO:0000259" key="1">
    <source>
        <dbReference type="Pfam" id="PF01850"/>
    </source>
</evidence>
<proteinExistence type="predicted"/>
<accession>A0A368JZF0</accession>
<dbReference type="AlphaFoldDB" id="A0A368JZF0"/>
<name>A0A368JZF0_9HYPH</name>
<gene>
    <name evidence="2" type="ORF">DUT91_16600</name>
</gene>
<feature type="domain" description="PIN" evidence="1">
    <location>
        <begin position="1"/>
        <end position="129"/>
    </location>
</feature>
<evidence type="ECO:0000313" key="3">
    <source>
        <dbReference type="Proteomes" id="UP000253420"/>
    </source>
</evidence>
<reference evidence="2 3" key="1">
    <citation type="submission" date="2018-07" db="EMBL/GenBank/DDBJ databases">
        <title>The draft genome of Phyllobacterium salinisoli.</title>
        <authorList>
            <person name="Liu L."/>
            <person name="Li L."/>
            <person name="Zhang X."/>
            <person name="Liang L."/>
        </authorList>
    </citation>
    <scope>NUCLEOTIDE SEQUENCE [LARGE SCALE GENOMIC DNA]</scope>
    <source>
        <strain evidence="2 3">LLAN61</strain>
    </source>
</reference>
<dbReference type="Gene3D" id="3.40.50.1010">
    <property type="entry name" value="5'-nuclease"/>
    <property type="match status" value="1"/>
</dbReference>
<keyword evidence="3" id="KW-1185">Reference proteome</keyword>
<dbReference type="InterPro" id="IPR002716">
    <property type="entry name" value="PIN_dom"/>
</dbReference>
<dbReference type="SUPFAM" id="SSF88723">
    <property type="entry name" value="PIN domain-like"/>
    <property type="match status" value="1"/>
</dbReference>
<dbReference type="EMBL" id="QOZG01000007">
    <property type="protein sequence ID" value="RCS22536.1"/>
    <property type="molecule type" value="Genomic_DNA"/>
</dbReference>
<dbReference type="RefSeq" id="WP_114441653.1">
    <property type="nucleotide sequence ID" value="NZ_QOZG01000007.1"/>
</dbReference>
<evidence type="ECO:0000313" key="2">
    <source>
        <dbReference type="EMBL" id="RCS22536.1"/>
    </source>
</evidence>
<dbReference type="CDD" id="cd09871">
    <property type="entry name" value="PIN_MtVapC28-VapC30-like"/>
    <property type="match status" value="1"/>
</dbReference>
<comment type="caution">
    <text evidence="2">The sequence shown here is derived from an EMBL/GenBank/DDBJ whole genome shotgun (WGS) entry which is preliminary data.</text>
</comment>
<organism evidence="2 3">
    <name type="scientific">Phyllobacterium salinisoli</name>
    <dbReference type="NCBI Taxonomy" id="1899321"/>
    <lineage>
        <taxon>Bacteria</taxon>
        <taxon>Pseudomonadati</taxon>
        <taxon>Pseudomonadota</taxon>
        <taxon>Alphaproteobacteria</taxon>
        <taxon>Hyphomicrobiales</taxon>
        <taxon>Phyllobacteriaceae</taxon>
        <taxon>Phyllobacterium</taxon>
    </lineage>
</organism>
<dbReference type="InterPro" id="IPR029060">
    <property type="entry name" value="PIN-like_dom_sf"/>
</dbReference>